<organism evidence="3 4">
    <name type="scientific">Neoarthrinium moseri</name>
    <dbReference type="NCBI Taxonomy" id="1658444"/>
    <lineage>
        <taxon>Eukaryota</taxon>
        <taxon>Fungi</taxon>
        <taxon>Dikarya</taxon>
        <taxon>Ascomycota</taxon>
        <taxon>Pezizomycotina</taxon>
        <taxon>Sordariomycetes</taxon>
        <taxon>Xylariomycetidae</taxon>
        <taxon>Amphisphaeriales</taxon>
        <taxon>Apiosporaceae</taxon>
        <taxon>Neoarthrinium</taxon>
    </lineage>
</organism>
<feature type="transmembrane region" description="Helical" evidence="2">
    <location>
        <begin position="65"/>
        <end position="83"/>
    </location>
</feature>
<evidence type="ECO:0000313" key="4">
    <source>
        <dbReference type="Proteomes" id="UP000829685"/>
    </source>
</evidence>
<dbReference type="Pfam" id="PF11374">
    <property type="entry name" value="DUF3176"/>
    <property type="match status" value="1"/>
</dbReference>
<proteinExistence type="predicted"/>
<dbReference type="AlphaFoldDB" id="A0A9P9W8Z5"/>
<feature type="transmembrane region" description="Helical" evidence="2">
    <location>
        <begin position="167"/>
        <end position="185"/>
    </location>
</feature>
<dbReference type="PANTHER" id="PTHR35394">
    <property type="entry name" value="DUF3176 DOMAIN-CONTAINING PROTEIN"/>
    <property type="match status" value="1"/>
</dbReference>
<name>A0A9P9W8Z5_9PEZI</name>
<gene>
    <name evidence="3" type="ORF">JX265_013250</name>
</gene>
<feature type="transmembrane region" description="Helical" evidence="2">
    <location>
        <begin position="95"/>
        <end position="122"/>
    </location>
</feature>
<dbReference type="PANTHER" id="PTHR35394:SF5">
    <property type="entry name" value="DUF3176 DOMAIN-CONTAINING PROTEIN"/>
    <property type="match status" value="1"/>
</dbReference>
<comment type="caution">
    <text evidence="3">The sequence shown here is derived from an EMBL/GenBank/DDBJ whole genome shotgun (WGS) entry which is preliminary data.</text>
</comment>
<dbReference type="InterPro" id="IPR021514">
    <property type="entry name" value="DUF3176"/>
</dbReference>
<keyword evidence="2" id="KW-1133">Transmembrane helix</keyword>
<feature type="compositionally biased region" description="Polar residues" evidence="1">
    <location>
        <begin position="24"/>
        <end position="36"/>
    </location>
</feature>
<evidence type="ECO:0000256" key="2">
    <source>
        <dbReference type="SAM" id="Phobius"/>
    </source>
</evidence>
<keyword evidence="4" id="KW-1185">Reference proteome</keyword>
<evidence type="ECO:0000256" key="1">
    <source>
        <dbReference type="SAM" id="MobiDB-lite"/>
    </source>
</evidence>
<protein>
    <submittedName>
        <fullName evidence="3">Uncharacterized protein</fullName>
    </submittedName>
</protein>
<dbReference type="EMBL" id="JAFIMR010000065">
    <property type="protein sequence ID" value="KAI1851503.1"/>
    <property type="molecule type" value="Genomic_DNA"/>
</dbReference>
<accession>A0A9P9W8Z5</accession>
<reference evidence="3" key="1">
    <citation type="submission" date="2021-03" db="EMBL/GenBank/DDBJ databases">
        <title>Revisited historic fungal species revealed as producer of novel bioactive compounds through whole genome sequencing and comparative genomics.</title>
        <authorList>
            <person name="Vignolle G.A."/>
            <person name="Hochenegger N."/>
            <person name="Mach R.L."/>
            <person name="Mach-Aigner A.R."/>
            <person name="Javad Rahimi M."/>
            <person name="Salim K.A."/>
            <person name="Chan C.M."/>
            <person name="Lim L.B.L."/>
            <person name="Cai F."/>
            <person name="Druzhinina I.S."/>
            <person name="U'Ren J.M."/>
            <person name="Derntl C."/>
        </authorList>
    </citation>
    <scope>NUCLEOTIDE SEQUENCE</scope>
    <source>
        <strain evidence="3">TUCIM 5799</strain>
    </source>
</reference>
<evidence type="ECO:0000313" key="3">
    <source>
        <dbReference type="EMBL" id="KAI1851503.1"/>
    </source>
</evidence>
<keyword evidence="2" id="KW-0472">Membrane</keyword>
<dbReference type="Proteomes" id="UP000829685">
    <property type="component" value="Unassembled WGS sequence"/>
</dbReference>
<feature type="transmembrane region" description="Helical" evidence="2">
    <location>
        <begin position="617"/>
        <end position="639"/>
    </location>
</feature>
<sequence length="735" mass="78680">MSAYHSAGQDGRFVDQETPKPHLSAQSTPVPVTSPSHLHDGHQLPPAYRTSRSSLSVLAAWKWDFVALVTALGLFAAMMALLIRQNNRAVDDWSFFLNLNSTIALLSTIYRAVMVAIAANVVAQSKWVAFWSAPAAMPLLHLQYLNSASHSVWGAVRALPIAARRSVPALVGALVIVVSFAVGPFTQQSLGTATRESNLSGGTASLPIARAVDGNNTYYRDLGGSGGFGMFTFKSDVRARLLTALANPSSNDSAIVPSCTSGNCTFPSWETGAEYHPDSEVTHATAGMCSACADVGSLVTKAHGNSSVPGPDVWMLPNGVNVTAFDRANWLTVQPTRNLSWAQPVIPEDQAAAFRWAFVNVTVLTLAYSTWPPGAEEHRPSRPVAVACSLYPCVRAYAGAVSNGRLVETLLHEVPMYPDVGNYTGTDLTDENSPYVGVAGNVPGSEAHLAAVQSPCLVNGSVYDAGNFSTAGAGATTDVRVLSPDAAAAGYPGGRVPPQCVFRFNTFFAHMVSGFLSSRVLTGTCSWDTRQGESITCDDAYWLAQFWELSRATPASVTGRMAAFAEATTRQFRLGLGLSADAPEGEGEGQQQQAVLGMVNRVDGVALRTAPFVVIDWRWMIFPIALLALEMLALVWVVLRSLRHRNEEMVWKGNLLPLLYYKDRFVDGDGASSLGVPSGPTSSAHRGPFMTASEMEKDAAGVHVRLLRGDCGNNEYAGIPLRNLENPDQDSLLRN</sequence>
<keyword evidence="2" id="KW-0812">Transmembrane</keyword>
<feature type="region of interest" description="Disordered" evidence="1">
    <location>
        <begin position="1"/>
        <end position="43"/>
    </location>
</feature>
<feature type="transmembrane region" description="Helical" evidence="2">
    <location>
        <begin position="128"/>
        <end position="146"/>
    </location>
</feature>